<dbReference type="InterPro" id="IPR006620">
    <property type="entry name" value="Pro_4_hyd_alph"/>
</dbReference>
<dbReference type="AlphaFoldDB" id="A0ABC8V400"/>
<evidence type="ECO:0000256" key="4">
    <source>
        <dbReference type="ARBA" id="ARBA00012269"/>
    </source>
</evidence>
<dbReference type="Pfam" id="PF13640">
    <property type="entry name" value="2OG-FeII_Oxy_3"/>
    <property type="match status" value="1"/>
</dbReference>
<keyword evidence="5 16" id="KW-0812">Transmembrane</keyword>
<evidence type="ECO:0000256" key="2">
    <source>
        <dbReference type="ARBA" id="ARBA00004648"/>
    </source>
</evidence>
<dbReference type="PANTHER" id="PTHR10869">
    <property type="entry name" value="PROLYL 4-HYDROXYLASE ALPHA SUBUNIT"/>
    <property type="match status" value="1"/>
</dbReference>
<dbReference type="Proteomes" id="UP001642360">
    <property type="component" value="Unassembled WGS sequence"/>
</dbReference>
<evidence type="ECO:0000256" key="3">
    <source>
        <dbReference type="ARBA" id="ARBA00006511"/>
    </source>
</evidence>
<evidence type="ECO:0000256" key="5">
    <source>
        <dbReference type="ARBA" id="ARBA00022692"/>
    </source>
</evidence>
<dbReference type="GO" id="GO:0004656">
    <property type="term" value="F:procollagen-proline 4-dioxygenase activity"/>
    <property type="evidence" value="ECO:0007669"/>
    <property type="project" value="UniProtKB-EC"/>
</dbReference>
<organism evidence="18 19">
    <name type="scientific">Ilex paraguariensis</name>
    <name type="common">yerba mate</name>
    <dbReference type="NCBI Taxonomy" id="185542"/>
    <lineage>
        <taxon>Eukaryota</taxon>
        <taxon>Viridiplantae</taxon>
        <taxon>Streptophyta</taxon>
        <taxon>Embryophyta</taxon>
        <taxon>Tracheophyta</taxon>
        <taxon>Spermatophyta</taxon>
        <taxon>Magnoliopsida</taxon>
        <taxon>eudicotyledons</taxon>
        <taxon>Gunneridae</taxon>
        <taxon>Pentapetalae</taxon>
        <taxon>asterids</taxon>
        <taxon>campanulids</taxon>
        <taxon>Aquifoliales</taxon>
        <taxon>Aquifoliaceae</taxon>
        <taxon>Ilex</taxon>
    </lineage>
</organism>
<evidence type="ECO:0000256" key="8">
    <source>
        <dbReference type="ARBA" id="ARBA00022964"/>
    </source>
</evidence>
<keyword evidence="19" id="KW-1185">Reference proteome</keyword>
<keyword evidence="9" id="KW-0735">Signal-anchor</keyword>
<dbReference type="InterPro" id="IPR005123">
    <property type="entry name" value="Oxoglu/Fe-dep_dioxygenase_dom"/>
</dbReference>
<dbReference type="InterPro" id="IPR044862">
    <property type="entry name" value="Pro_4_hyd_alph_FE2OG_OXY"/>
</dbReference>
<keyword evidence="8" id="KW-0223">Dioxygenase</keyword>
<keyword evidence="13 16" id="KW-0472">Membrane</keyword>
<dbReference type="EC" id="1.14.11.2" evidence="4"/>
<feature type="domain" description="Fe2OG dioxygenase" evidence="17">
    <location>
        <begin position="161"/>
        <end position="284"/>
    </location>
</feature>
<reference evidence="18 19" key="1">
    <citation type="submission" date="2024-02" db="EMBL/GenBank/DDBJ databases">
        <authorList>
            <person name="Vignale AGUSTIN F."/>
            <person name="Sosa J E."/>
            <person name="Modenutti C."/>
        </authorList>
    </citation>
    <scope>NUCLEOTIDE SEQUENCE [LARGE SCALE GENOMIC DNA]</scope>
</reference>
<dbReference type="GO" id="GO:0046872">
    <property type="term" value="F:metal ion binding"/>
    <property type="evidence" value="ECO:0007669"/>
    <property type="project" value="UniProtKB-KW"/>
</dbReference>
<comment type="cofactor">
    <cofactor evidence="1">
        <name>L-ascorbate</name>
        <dbReference type="ChEBI" id="CHEBI:38290"/>
    </cofactor>
</comment>
<evidence type="ECO:0000313" key="19">
    <source>
        <dbReference type="Proteomes" id="UP001642360"/>
    </source>
</evidence>
<comment type="catalytic activity">
    <reaction evidence="15">
        <text>L-prolyl-[collagen] + 2-oxoglutarate + O2 = trans-4-hydroxy-L-prolyl-[collagen] + succinate + CO2</text>
        <dbReference type="Rhea" id="RHEA:18945"/>
        <dbReference type="Rhea" id="RHEA-COMP:11676"/>
        <dbReference type="Rhea" id="RHEA-COMP:11680"/>
        <dbReference type="ChEBI" id="CHEBI:15379"/>
        <dbReference type="ChEBI" id="CHEBI:16526"/>
        <dbReference type="ChEBI" id="CHEBI:16810"/>
        <dbReference type="ChEBI" id="CHEBI:30031"/>
        <dbReference type="ChEBI" id="CHEBI:50342"/>
        <dbReference type="ChEBI" id="CHEBI:61965"/>
        <dbReference type="EC" id="1.14.11.2"/>
    </reaction>
</comment>
<evidence type="ECO:0000313" key="18">
    <source>
        <dbReference type="EMBL" id="CAK9187932.1"/>
    </source>
</evidence>
<keyword evidence="10 16" id="KW-1133">Transmembrane helix</keyword>
<evidence type="ECO:0000256" key="1">
    <source>
        <dbReference type="ARBA" id="ARBA00001961"/>
    </source>
</evidence>
<dbReference type="Gene3D" id="2.60.120.620">
    <property type="entry name" value="q2cbj1_9rhob like domain"/>
    <property type="match status" value="1"/>
</dbReference>
<protein>
    <recommendedName>
        <fullName evidence="4">procollagen-proline 4-dioxygenase</fullName>
        <ecNumber evidence="4">1.14.11.2</ecNumber>
    </recommendedName>
</protein>
<evidence type="ECO:0000256" key="10">
    <source>
        <dbReference type="ARBA" id="ARBA00022989"/>
    </source>
</evidence>
<keyword evidence="6" id="KW-0479">Metal-binding</keyword>
<dbReference type="GO" id="GO:0005789">
    <property type="term" value="C:endoplasmic reticulum membrane"/>
    <property type="evidence" value="ECO:0007669"/>
    <property type="project" value="UniProtKB-SubCell"/>
</dbReference>
<evidence type="ECO:0000256" key="16">
    <source>
        <dbReference type="SAM" id="Phobius"/>
    </source>
</evidence>
<evidence type="ECO:0000256" key="14">
    <source>
        <dbReference type="ARBA" id="ARBA00023180"/>
    </source>
</evidence>
<comment type="similarity">
    <text evidence="3">Belongs to the P4HA family.</text>
</comment>
<evidence type="ECO:0000256" key="7">
    <source>
        <dbReference type="ARBA" id="ARBA00022824"/>
    </source>
</evidence>
<evidence type="ECO:0000256" key="9">
    <source>
        <dbReference type="ARBA" id="ARBA00022968"/>
    </source>
</evidence>
<feature type="transmembrane region" description="Helical" evidence="16">
    <location>
        <begin position="20"/>
        <end position="43"/>
    </location>
</feature>
<evidence type="ECO:0000256" key="13">
    <source>
        <dbReference type="ARBA" id="ARBA00023136"/>
    </source>
</evidence>
<dbReference type="SMART" id="SM00702">
    <property type="entry name" value="P4Hc"/>
    <property type="match status" value="1"/>
</dbReference>
<keyword evidence="12" id="KW-0408">Iron</keyword>
<dbReference type="FunFam" id="2.60.120.620:FF:000002">
    <property type="entry name" value="Prolyl 4-hydroxylase 4"/>
    <property type="match status" value="1"/>
</dbReference>
<gene>
    <name evidence="18" type="ORF">ILEXP_LOCUS58546</name>
</gene>
<accession>A0ABC8V400</accession>
<dbReference type="PROSITE" id="PS51471">
    <property type="entry name" value="FE2OG_OXY"/>
    <property type="match status" value="1"/>
</dbReference>
<name>A0ABC8V400_9AQUA</name>
<evidence type="ECO:0000256" key="6">
    <source>
        <dbReference type="ARBA" id="ARBA00022723"/>
    </source>
</evidence>
<evidence type="ECO:0000256" key="15">
    <source>
        <dbReference type="ARBA" id="ARBA00049169"/>
    </source>
</evidence>
<evidence type="ECO:0000256" key="11">
    <source>
        <dbReference type="ARBA" id="ARBA00023002"/>
    </source>
</evidence>
<comment type="subcellular location">
    <subcellularLocation>
        <location evidence="2">Endoplasmic reticulum membrane</location>
        <topology evidence="2">Single-pass type II membrane protein</topology>
    </subcellularLocation>
</comment>
<dbReference type="EMBL" id="CAUOFW020010202">
    <property type="protein sequence ID" value="CAK9187932.1"/>
    <property type="molecule type" value="Genomic_DNA"/>
</dbReference>
<keyword evidence="14" id="KW-0325">Glycoprotein</keyword>
<dbReference type="PANTHER" id="PTHR10869:SF239">
    <property type="entry name" value="PROLYL 4-HYDROXYLASE 3-RELATED"/>
    <property type="match status" value="1"/>
</dbReference>
<keyword evidence="11" id="KW-0560">Oxidoreductase</keyword>
<dbReference type="InterPro" id="IPR045054">
    <property type="entry name" value="P4HA-like"/>
</dbReference>
<keyword evidence="7" id="KW-0256">Endoplasmic reticulum</keyword>
<evidence type="ECO:0000256" key="12">
    <source>
        <dbReference type="ARBA" id="ARBA00023004"/>
    </source>
</evidence>
<sequence length="289" mass="32452">MAKGRANSRHQGKKSSTVALVLAMLLMLTIVLLILLALGIFSLPIASDDDSSPIHNRKTLVIGDGDRDGMEKKREQWTEVLSWEPRAFIYHNFLSEKECEYLINLAKPHMAKSTVVDSKTGQSKDSRVRTSSGMFLRRGRDKVIQEIEKRIADYTFISAEHGEGLQVLHYEVGQKYEPHYDYFLDEFNTKNGGQRIATVLMYLSDVEEGGETVFPAAQGNYSSVPGWNEFSECAKRGLSVKPKMGDALLFWSMRPDATLDPSSLHGGCPVIKGNKWSSTKWMHVGEYKA</sequence>
<proteinExistence type="inferred from homology"/>
<evidence type="ECO:0000259" key="17">
    <source>
        <dbReference type="PROSITE" id="PS51471"/>
    </source>
</evidence>
<comment type="caution">
    <text evidence="18">The sequence shown here is derived from an EMBL/GenBank/DDBJ whole genome shotgun (WGS) entry which is preliminary data.</text>
</comment>